<dbReference type="NCBIfam" id="NF008185">
    <property type="entry name" value="PRK10936.1"/>
    <property type="match status" value="1"/>
</dbReference>
<reference evidence="7" key="1">
    <citation type="submission" date="2015-06" db="EMBL/GenBank/DDBJ databases">
        <title>Comparative genomics of Burkholderia leaf nodule symbionts.</title>
        <authorList>
            <person name="Carlier A."/>
            <person name="Eberl L."/>
            <person name="Pinto-Carbo M."/>
        </authorList>
    </citation>
    <scope>NUCLEOTIDE SEQUENCE [LARGE SCALE GENOMIC DNA]</scope>
    <source>
        <strain evidence="7">UZHbot4</strain>
    </source>
</reference>
<keyword evidence="3 4" id="KW-0732">Signal</keyword>
<dbReference type="Proteomes" id="UP000036959">
    <property type="component" value="Unassembled WGS sequence"/>
</dbReference>
<dbReference type="EMBL" id="LFJJ01000182">
    <property type="protein sequence ID" value="KND58448.1"/>
    <property type="molecule type" value="Genomic_DNA"/>
</dbReference>
<dbReference type="PANTHER" id="PTHR46847:SF1">
    <property type="entry name" value="D-ALLOSE-BINDING PERIPLASMIC PROTEIN-RELATED"/>
    <property type="match status" value="1"/>
</dbReference>
<accession>A0A0L0M7U7</accession>
<dbReference type="Gene3D" id="3.40.50.2300">
    <property type="match status" value="2"/>
</dbReference>
<keyword evidence="7" id="KW-1185">Reference proteome</keyword>
<dbReference type="PATRIC" id="fig|242163.4.peg.2283"/>
<evidence type="ECO:0000256" key="4">
    <source>
        <dbReference type="SAM" id="SignalP"/>
    </source>
</evidence>
<evidence type="ECO:0000256" key="2">
    <source>
        <dbReference type="ARBA" id="ARBA00007639"/>
    </source>
</evidence>
<name>A0A0L0M7U7_9BURK</name>
<dbReference type="AlphaFoldDB" id="A0A0L0M7U7"/>
<evidence type="ECO:0000313" key="6">
    <source>
        <dbReference type="EMBL" id="KND58448.1"/>
    </source>
</evidence>
<dbReference type="InterPro" id="IPR028082">
    <property type="entry name" value="Peripla_BP_I"/>
</dbReference>
<evidence type="ECO:0000313" key="7">
    <source>
        <dbReference type="Proteomes" id="UP000036959"/>
    </source>
</evidence>
<dbReference type="RefSeq" id="WP_050455334.1">
    <property type="nucleotide sequence ID" value="NZ_LFJJ01000182.1"/>
</dbReference>
<sequence length="284" mass="30170">MNALSLCKQVATGCSLYAALWMPAHAAAGDWKPFKLYAYDGEQRTEQTFEAVPKPDKKYKLCAVIPHLKDSYWVGVDYGLTEEAKRLGASINIYEAGGYDNLPKQIAQFDDCLASNPDAILAAPISESGLGPKMMQAMKKGIPVISFVNPVTNTPITSKIFVNFVDKGYMTGKYVKDALGATGGTVGVFPGTQGSGWAESYLEGFNKSIEGSKLKSAPAKFGDSGLSIQTRLVEDTLQSNPNLVAIWGAATAAEGAVGALAEAGMNKTLIVGHSEDQAVLKYVA</sequence>
<comment type="subcellular location">
    <subcellularLocation>
        <location evidence="1">Cell envelope</location>
    </subcellularLocation>
</comment>
<organism evidence="6 7">
    <name type="scientific">Candidatus Burkholderia verschuerenii</name>
    <dbReference type="NCBI Taxonomy" id="242163"/>
    <lineage>
        <taxon>Bacteria</taxon>
        <taxon>Pseudomonadati</taxon>
        <taxon>Pseudomonadota</taxon>
        <taxon>Betaproteobacteria</taxon>
        <taxon>Burkholderiales</taxon>
        <taxon>Burkholderiaceae</taxon>
        <taxon>Burkholderia</taxon>
    </lineage>
</organism>
<evidence type="ECO:0000259" key="5">
    <source>
        <dbReference type="Pfam" id="PF13407"/>
    </source>
</evidence>
<dbReference type="InterPro" id="IPR025997">
    <property type="entry name" value="SBP_2_dom"/>
</dbReference>
<evidence type="ECO:0000256" key="3">
    <source>
        <dbReference type="ARBA" id="ARBA00022729"/>
    </source>
</evidence>
<dbReference type="GO" id="GO:0030246">
    <property type="term" value="F:carbohydrate binding"/>
    <property type="evidence" value="ECO:0007669"/>
    <property type="project" value="UniProtKB-ARBA"/>
</dbReference>
<protein>
    <submittedName>
        <fullName evidence="6">Periplasmic protein torT</fullName>
    </submittedName>
</protein>
<feature type="domain" description="Periplasmic binding protein" evidence="5">
    <location>
        <begin position="64"/>
        <end position="283"/>
    </location>
</feature>
<dbReference type="PANTHER" id="PTHR46847">
    <property type="entry name" value="D-ALLOSE-BINDING PERIPLASMIC PROTEIN-RELATED"/>
    <property type="match status" value="1"/>
</dbReference>
<dbReference type="SUPFAM" id="SSF53822">
    <property type="entry name" value="Periplasmic binding protein-like I"/>
    <property type="match status" value="1"/>
</dbReference>
<dbReference type="GO" id="GO:0030313">
    <property type="term" value="C:cell envelope"/>
    <property type="evidence" value="ECO:0007669"/>
    <property type="project" value="UniProtKB-SubCell"/>
</dbReference>
<feature type="chain" id="PRO_5005544087" evidence="4">
    <location>
        <begin position="27"/>
        <end position="284"/>
    </location>
</feature>
<dbReference type="Pfam" id="PF13407">
    <property type="entry name" value="Peripla_BP_4"/>
    <property type="match status" value="1"/>
</dbReference>
<evidence type="ECO:0000256" key="1">
    <source>
        <dbReference type="ARBA" id="ARBA00004196"/>
    </source>
</evidence>
<comment type="similarity">
    <text evidence="2">Belongs to the bacterial solute-binding protein 2 family.</text>
</comment>
<gene>
    <name evidence="6" type="ORF">BVER_03470c</name>
</gene>
<dbReference type="CDD" id="cd06306">
    <property type="entry name" value="PBP1_TorT-like"/>
    <property type="match status" value="1"/>
</dbReference>
<feature type="signal peptide" evidence="4">
    <location>
        <begin position="1"/>
        <end position="26"/>
    </location>
</feature>
<comment type="caution">
    <text evidence="6">The sequence shown here is derived from an EMBL/GenBank/DDBJ whole genome shotgun (WGS) entry which is preliminary data.</text>
</comment>
<proteinExistence type="inferred from homology"/>